<dbReference type="GO" id="GO:0016722">
    <property type="term" value="F:oxidoreductase activity, acting on metal ions"/>
    <property type="evidence" value="ECO:0007669"/>
    <property type="project" value="InterPro"/>
</dbReference>
<comment type="similarity">
    <text evidence="2 3">Belongs to the Dps family.</text>
</comment>
<dbReference type="CDD" id="cd01043">
    <property type="entry name" value="DPS"/>
    <property type="match status" value="1"/>
</dbReference>
<dbReference type="PRINTS" id="PR01346">
    <property type="entry name" value="HELNAPAPROT"/>
</dbReference>
<name>A0A2G1DF77_9BACT</name>
<reference evidence="6 7" key="1">
    <citation type="submission" date="2017-09" db="EMBL/GenBank/DDBJ databases">
        <title>Arcobacter canalis sp. nov., a new species isolated from a water canal contaminated with urban sewage.</title>
        <authorList>
            <person name="Perez-Cataluna A."/>
            <person name="Salas-Masso N."/>
            <person name="Figueras M.J."/>
        </authorList>
    </citation>
    <scope>NUCLEOTIDE SEQUENCE [LARGE SCALE GENOMIC DNA]</scope>
    <source>
        <strain evidence="6 7">F98-3</strain>
    </source>
</reference>
<evidence type="ECO:0000313" key="8">
    <source>
        <dbReference type="Proteomes" id="UP000262712"/>
    </source>
</evidence>
<evidence type="ECO:0000313" key="6">
    <source>
        <dbReference type="EMBL" id="PHO17158.1"/>
    </source>
</evidence>
<dbReference type="RefSeq" id="WP_099343302.1">
    <property type="nucleotide sequence ID" value="NZ_CP032098.1"/>
</dbReference>
<dbReference type="Proteomes" id="UP000221222">
    <property type="component" value="Unassembled WGS sequence"/>
</dbReference>
<dbReference type="InterPro" id="IPR012347">
    <property type="entry name" value="Ferritin-like"/>
</dbReference>
<dbReference type="SUPFAM" id="SSF47240">
    <property type="entry name" value="Ferritin-like"/>
    <property type="match status" value="1"/>
</dbReference>
<dbReference type="Gene3D" id="1.20.1260.10">
    <property type="match status" value="1"/>
</dbReference>
<evidence type="ECO:0000256" key="3">
    <source>
        <dbReference type="RuleBase" id="RU003875"/>
    </source>
</evidence>
<dbReference type="EMBL" id="CP032098">
    <property type="protein sequence ID" value="AXX91521.1"/>
    <property type="molecule type" value="Genomic_DNA"/>
</dbReference>
<dbReference type="KEGG" id="amol:AMOL_0505"/>
<feature type="domain" description="Ferritin/DPS" evidence="4">
    <location>
        <begin position="6"/>
        <end position="144"/>
    </location>
</feature>
<evidence type="ECO:0000313" key="7">
    <source>
        <dbReference type="Proteomes" id="UP000221222"/>
    </source>
</evidence>
<proteinExistence type="inferred from homology"/>
<dbReference type="InterPro" id="IPR023188">
    <property type="entry name" value="DPS_DNA-bd_CS"/>
</dbReference>
<protein>
    <submittedName>
        <fullName evidence="6">DNA starvation/stationary phase protection protein</fullName>
    </submittedName>
    <submittedName>
        <fullName evidence="5">DNA-binding ferritin-like protein</fullName>
    </submittedName>
</protein>
<dbReference type="InterPro" id="IPR009078">
    <property type="entry name" value="Ferritin-like_SF"/>
</dbReference>
<gene>
    <name evidence="5" type="ORF">AMOL_0505</name>
    <name evidence="6" type="ORF">CPU12_11665</name>
</gene>
<reference evidence="5 8" key="2">
    <citation type="submission" date="2018-08" db="EMBL/GenBank/DDBJ databases">
        <title>Complete genome of the Arcobacter molluscorum type strain LMG 25693.</title>
        <authorList>
            <person name="Miller W.G."/>
            <person name="Yee E."/>
            <person name="Bono J.L."/>
        </authorList>
    </citation>
    <scope>NUCLEOTIDE SEQUENCE [LARGE SCALE GENOMIC DNA]</scope>
    <source>
        <strain evidence="5 8">CECT 7696</strain>
    </source>
</reference>
<organism evidence="6 7">
    <name type="scientific">Malaciobacter molluscorum LMG 25693</name>
    <dbReference type="NCBI Taxonomy" id="870501"/>
    <lineage>
        <taxon>Bacteria</taxon>
        <taxon>Pseudomonadati</taxon>
        <taxon>Campylobacterota</taxon>
        <taxon>Epsilonproteobacteria</taxon>
        <taxon>Campylobacterales</taxon>
        <taxon>Arcobacteraceae</taxon>
        <taxon>Malaciobacter</taxon>
    </lineage>
</organism>
<evidence type="ECO:0000313" key="5">
    <source>
        <dbReference type="EMBL" id="AXX91521.1"/>
    </source>
</evidence>
<dbReference type="Pfam" id="PF00210">
    <property type="entry name" value="Ferritin"/>
    <property type="match status" value="1"/>
</dbReference>
<evidence type="ECO:0000256" key="2">
    <source>
        <dbReference type="ARBA" id="ARBA00009497"/>
    </source>
</evidence>
<comment type="subcellular location">
    <subcellularLocation>
        <location evidence="1">Cytoplasm</location>
    </subcellularLocation>
</comment>
<dbReference type="GO" id="GO:0003677">
    <property type="term" value="F:DNA binding"/>
    <property type="evidence" value="ECO:0007669"/>
    <property type="project" value="UniProtKB-KW"/>
</dbReference>
<dbReference type="PIRSF" id="PIRSF005900">
    <property type="entry name" value="Dps"/>
    <property type="match status" value="1"/>
</dbReference>
<dbReference type="GO" id="GO:0008199">
    <property type="term" value="F:ferric iron binding"/>
    <property type="evidence" value="ECO:0007669"/>
    <property type="project" value="InterPro"/>
</dbReference>
<sequence length="145" mass="16857">MSKVVESLKQIQADAHALYIKMHNYHWNIKGMDFFPVHSHTEEIYNSMSVLYDDTAERILQLGEKPYLTIKQLADATKIETETKDSFNSKEIVVSIIKEYNYLLNEFKHLSKVASENADKTTETFADDKIAKFEKDVWLMSNMIS</sequence>
<dbReference type="InterPro" id="IPR002177">
    <property type="entry name" value="DPS_DNA-bd"/>
</dbReference>
<dbReference type="EMBL" id="NXFY01000022">
    <property type="protein sequence ID" value="PHO17158.1"/>
    <property type="molecule type" value="Genomic_DNA"/>
</dbReference>
<dbReference type="PROSITE" id="PS00818">
    <property type="entry name" value="DPS_1"/>
    <property type="match status" value="1"/>
</dbReference>
<keyword evidence="5" id="KW-0238">DNA-binding</keyword>
<evidence type="ECO:0000256" key="1">
    <source>
        <dbReference type="ARBA" id="ARBA00004496"/>
    </source>
</evidence>
<evidence type="ECO:0000259" key="4">
    <source>
        <dbReference type="Pfam" id="PF00210"/>
    </source>
</evidence>
<keyword evidence="7" id="KW-1185">Reference proteome</keyword>
<dbReference type="Proteomes" id="UP000262712">
    <property type="component" value="Chromosome"/>
</dbReference>
<dbReference type="GO" id="GO:0005737">
    <property type="term" value="C:cytoplasm"/>
    <property type="evidence" value="ECO:0007669"/>
    <property type="project" value="UniProtKB-SubCell"/>
</dbReference>
<accession>A0A2G1DF77</accession>
<dbReference type="AlphaFoldDB" id="A0A2G1DF77"/>
<dbReference type="InterPro" id="IPR008331">
    <property type="entry name" value="Ferritin_DPS_dom"/>
</dbReference>
<dbReference type="PANTHER" id="PTHR42932">
    <property type="entry name" value="GENERAL STRESS PROTEIN 20U"/>
    <property type="match status" value="1"/>
</dbReference>
<dbReference type="PANTHER" id="PTHR42932:SF1">
    <property type="entry name" value="GENERAL STRESS PROTEIN 20U"/>
    <property type="match status" value="1"/>
</dbReference>